<evidence type="ECO:0000313" key="4">
    <source>
        <dbReference type="EMBL" id="GAA5495120.1"/>
    </source>
</evidence>
<organism evidence="4 5">
    <name type="scientific">Rubritalea halochordaticola</name>
    <dbReference type="NCBI Taxonomy" id="714537"/>
    <lineage>
        <taxon>Bacteria</taxon>
        <taxon>Pseudomonadati</taxon>
        <taxon>Verrucomicrobiota</taxon>
        <taxon>Verrucomicrobiia</taxon>
        <taxon>Verrucomicrobiales</taxon>
        <taxon>Rubritaleaceae</taxon>
        <taxon>Rubritalea</taxon>
    </lineage>
</organism>
<feature type="domain" description="Pyridoxamine kinase/Phosphomethylpyrimidine kinase" evidence="3">
    <location>
        <begin position="14"/>
        <end position="250"/>
    </location>
</feature>
<dbReference type="Gene3D" id="3.40.1190.20">
    <property type="match status" value="1"/>
</dbReference>
<dbReference type="NCBIfam" id="TIGR00097">
    <property type="entry name" value="HMP-P_kinase"/>
    <property type="match status" value="1"/>
</dbReference>
<accession>A0ABP9UXJ2</accession>
<dbReference type="PANTHER" id="PTHR20858">
    <property type="entry name" value="PHOSPHOMETHYLPYRIMIDINE KINASE"/>
    <property type="match status" value="1"/>
</dbReference>
<gene>
    <name evidence="4" type="primary">thiD</name>
    <name evidence="4" type="ORF">Rhal01_01292</name>
</gene>
<dbReference type="InterPro" id="IPR004399">
    <property type="entry name" value="HMP/HMP-P_kinase_dom"/>
</dbReference>
<comment type="caution">
    <text evidence="4">The sequence shown here is derived from an EMBL/GenBank/DDBJ whole genome shotgun (WGS) entry which is preliminary data.</text>
</comment>
<protein>
    <recommendedName>
        <fullName evidence="2">hydroxymethylpyrimidine kinase</fullName>
        <ecNumber evidence="2">2.7.1.49</ecNumber>
    </recommendedName>
</protein>
<dbReference type="CDD" id="cd01169">
    <property type="entry name" value="HMPP_kinase"/>
    <property type="match status" value="1"/>
</dbReference>
<keyword evidence="5" id="KW-1185">Reference proteome</keyword>
<comment type="pathway">
    <text evidence="1">Cofactor biosynthesis; thiamine diphosphate biosynthesis.</text>
</comment>
<dbReference type="InterPro" id="IPR013749">
    <property type="entry name" value="PM/HMP-P_kinase-1"/>
</dbReference>
<dbReference type="EMBL" id="BAABRL010000003">
    <property type="protein sequence ID" value="GAA5495120.1"/>
    <property type="molecule type" value="Genomic_DNA"/>
</dbReference>
<dbReference type="InterPro" id="IPR029056">
    <property type="entry name" value="Ribokinase-like"/>
</dbReference>
<dbReference type="Proteomes" id="UP001424741">
    <property type="component" value="Unassembled WGS sequence"/>
</dbReference>
<dbReference type="SUPFAM" id="SSF53613">
    <property type="entry name" value="Ribokinase-like"/>
    <property type="match status" value="1"/>
</dbReference>
<evidence type="ECO:0000259" key="3">
    <source>
        <dbReference type="Pfam" id="PF08543"/>
    </source>
</evidence>
<evidence type="ECO:0000256" key="2">
    <source>
        <dbReference type="ARBA" id="ARBA00012135"/>
    </source>
</evidence>
<sequence>MNMTPVALTIAGSDCSSGAGIQADLKTFSYHGVHGLTAVTCVVSETPHTVSDIHAVPPAILQDQVRLLLKTYPVAAIKTGMLYSKSHIVAITELLENSAIPLIVDPVMVATSGSSLLKDDAVRAYMERLFPLATLITPNMPEASVLLEREITQSAEMEDAARELAEKFSTSVLLKGGHLPESEDRLDILCFQGQIHRFTSSTVDIHSTHGTGCTLSAAIAALIARGSDLPTAVSEAKQWLHGAILNSLRWPDQGQGETLCLNHLRPESL</sequence>
<dbReference type="GO" id="GO:0016301">
    <property type="term" value="F:kinase activity"/>
    <property type="evidence" value="ECO:0007669"/>
    <property type="project" value="UniProtKB-KW"/>
</dbReference>
<keyword evidence="4" id="KW-0808">Transferase</keyword>
<keyword evidence="4" id="KW-0418">Kinase</keyword>
<name>A0ABP9UXJ2_9BACT</name>
<reference evidence="4 5" key="1">
    <citation type="submission" date="2024-02" db="EMBL/GenBank/DDBJ databases">
        <title>Rubritalea halochordaticola NBRC 107102.</title>
        <authorList>
            <person name="Ichikawa N."/>
            <person name="Katano-Makiyama Y."/>
            <person name="Hidaka K."/>
        </authorList>
    </citation>
    <scope>NUCLEOTIDE SEQUENCE [LARGE SCALE GENOMIC DNA]</scope>
    <source>
        <strain evidence="4 5">NBRC 107102</strain>
    </source>
</reference>
<dbReference type="Pfam" id="PF08543">
    <property type="entry name" value="Phos_pyr_kin"/>
    <property type="match status" value="1"/>
</dbReference>
<evidence type="ECO:0000313" key="5">
    <source>
        <dbReference type="Proteomes" id="UP001424741"/>
    </source>
</evidence>
<evidence type="ECO:0000256" key="1">
    <source>
        <dbReference type="ARBA" id="ARBA00004948"/>
    </source>
</evidence>
<dbReference type="EC" id="2.7.1.49" evidence="2"/>
<dbReference type="PANTHER" id="PTHR20858:SF17">
    <property type="entry name" value="HYDROXYMETHYLPYRIMIDINE_PHOSPHOMETHYLPYRIMIDINE KINASE THI20-RELATED"/>
    <property type="match status" value="1"/>
</dbReference>
<proteinExistence type="predicted"/>